<feature type="binding site" evidence="11">
    <location>
        <position position="74"/>
    </location>
    <ligand>
        <name>ATP</name>
        <dbReference type="ChEBI" id="CHEBI:30616"/>
    </ligand>
</feature>
<dbReference type="PROSITE" id="PS00107">
    <property type="entry name" value="PROTEIN_KINASE_ATP"/>
    <property type="match status" value="1"/>
</dbReference>
<keyword evidence="7" id="KW-0418">Kinase</keyword>
<evidence type="ECO:0000256" key="9">
    <source>
        <dbReference type="ARBA" id="ARBA00047899"/>
    </source>
</evidence>
<evidence type="ECO:0000259" key="14">
    <source>
        <dbReference type="PROSITE" id="PS50011"/>
    </source>
</evidence>
<dbReference type="Gene3D" id="1.10.510.10">
    <property type="entry name" value="Transferase(Phosphotransferase) domain 1"/>
    <property type="match status" value="2"/>
</dbReference>
<evidence type="ECO:0000256" key="3">
    <source>
        <dbReference type="ARBA" id="ARBA00022527"/>
    </source>
</evidence>
<protein>
    <recommendedName>
        <fullName evidence="2">non-specific serine/threonine protein kinase</fullName>
        <ecNumber evidence="2">2.7.11.1</ecNumber>
    </recommendedName>
</protein>
<evidence type="ECO:0000259" key="15">
    <source>
        <dbReference type="PROSITE" id="PS51285"/>
    </source>
</evidence>
<comment type="similarity">
    <text evidence="1">Belongs to the protein kinase superfamily. AGC Ser/Thr protein kinase family.</text>
</comment>
<dbReference type="InterPro" id="IPR000719">
    <property type="entry name" value="Prot_kinase_dom"/>
</dbReference>
<evidence type="ECO:0000256" key="11">
    <source>
        <dbReference type="PROSITE-ProRule" id="PRU10141"/>
    </source>
</evidence>
<dbReference type="STRING" id="3708.A0A078JQE1"/>
<organism evidence="16 17">
    <name type="scientific">Brassica napus</name>
    <name type="common">Rape</name>
    <dbReference type="NCBI Taxonomy" id="3708"/>
    <lineage>
        <taxon>Eukaryota</taxon>
        <taxon>Viridiplantae</taxon>
        <taxon>Streptophyta</taxon>
        <taxon>Embryophyta</taxon>
        <taxon>Tracheophyta</taxon>
        <taxon>Spermatophyta</taxon>
        <taxon>Magnoliopsida</taxon>
        <taxon>eudicotyledons</taxon>
        <taxon>Gunneridae</taxon>
        <taxon>Pentapetalae</taxon>
        <taxon>rosids</taxon>
        <taxon>malvids</taxon>
        <taxon>Brassicales</taxon>
        <taxon>Brassicaceae</taxon>
        <taxon>Brassiceae</taxon>
        <taxon>Brassica</taxon>
    </lineage>
</organism>
<gene>
    <name evidence="16" type="primary">BnaC05g48960D</name>
    <name evidence="16" type="ORF">GSBRNA2T00082032001</name>
</gene>
<dbReference type="FunFam" id="1.10.510.10:FF:000042">
    <property type="entry name" value="Non-specific serine/threonine protein kinase"/>
    <property type="match status" value="1"/>
</dbReference>
<dbReference type="PROSITE" id="PS51285">
    <property type="entry name" value="AGC_KINASE_CTER"/>
    <property type="match status" value="1"/>
</dbReference>
<dbReference type="Pfam" id="PF00433">
    <property type="entry name" value="Pkinase_C"/>
    <property type="match status" value="1"/>
</dbReference>
<sequence length="479" mass="55491">RTTLEKKLADADASEEDQNSLLKFLEKKETEYMRLQRHKMGADDFELLTMIGKGAFGEVRVCREKNTGHVFAMKKLKKSEMLRRGQVEHVRSERNLLAEVDSNCIVKLYCSFQDDDYLYLIMEYLPGGDMMTLLMRKDTLSEDEARFYVAETVLAIESIHKRNYIHRDIKPDNLLLDRIGHLRLSDFGLCKPLDCSVIEGEDFTGGGLEREEITPTAPKRSQQEQLQHWQKNRRMLAYSTVGTPDYIAPEVLVKKGYGMECDWWSLGAIMYEMLVGYPPFYADDPMSTCRKIVNWKTHLKFPDEARLSREAKDLVGKLLCNVNQRLGASQIKAHPWFEGVEWEKIYQMEAAYIPEVNDDLDTQNFEKFDEEDHQTLTPSSRTGPWRKMLSSKDINFVGYTYKNFEIVNDYQVPGIAELKKKETKAKRPSVRSLFESESSESSSDTSQTVAGTEKHTINRCFSNPTSREIERKLRRQESK</sequence>
<dbReference type="GO" id="GO:0004674">
    <property type="term" value="F:protein serine/threonine kinase activity"/>
    <property type="evidence" value="ECO:0000318"/>
    <property type="project" value="GO_Central"/>
</dbReference>
<dbReference type="AlphaFoldDB" id="A0A078JQE1"/>
<reference evidence="16 17" key="1">
    <citation type="journal article" date="2014" name="Science">
        <title>Plant genetics. Early allopolyploid evolution in the post-Neolithic Brassica napus oilseed genome.</title>
        <authorList>
            <person name="Chalhoub B."/>
            <person name="Denoeud F."/>
            <person name="Liu S."/>
            <person name="Parkin I.A."/>
            <person name="Tang H."/>
            <person name="Wang X."/>
            <person name="Chiquet J."/>
            <person name="Belcram H."/>
            <person name="Tong C."/>
            <person name="Samans B."/>
            <person name="Correa M."/>
            <person name="Da Silva C."/>
            <person name="Just J."/>
            <person name="Falentin C."/>
            <person name="Koh C.S."/>
            <person name="Le Clainche I."/>
            <person name="Bernard M."/>
            <person name="Bento P."/>
            <person name="Noel B."/>
            <person name="Labadie K."/>
            <person name="Alberti A."/>
            <person name="Charles M."/>
            <person name="Arnaud D."/>
            <person name="Guo H."/>
            <person name="Daviaud C."/>
            <person name="Alamery S."/>
            <person name="Jabbari K."/>
            <person name="Zhao M."/>
            <person name="Edger P.P."/>
            <person name="Chelaifa H."/>
            <person name="Tack D."/>
            <person name="Lassalle G."/>
            <person name="Mestiri I."/>
            <person name="Schnel N."/>
            <person name="Le Paslier M.C."/>
            <person name="Fan G."/>
            <person name="Renault V."/>
            <person name="Bayer P.E."/>
            <person name="Golicz A.A."/>
            <person name="Manoli S."/>
            <person name="Lee T.H."/>
            <person name="Thi V.H."/>
            <person name="Chalabi S."/>
            <person name="Hu Q."/>
            <person name="Fan C."/>
            <person name="Tollenaere R."/>
            <person name="Lu Y."/>
            <person name="Battail C."/>
            <person name="Shen J."/>
            <person name="Sidebottom C.H."/>
            <person name="Wang X."/>
            <person name="Canaguier A."/>
            <person name="Chauveau A."/>
            <person name="Berard A."/>
            <person name="Deniot G."/>
            <person name="Guan M."/>
            <person name="Liu Z."/>
            <person name="Sun F."/>
            <person name="Lim Y.P."/>
            <person name="Lyons E."/>
            <person name="Town C.D."/>
            <person name="Bancroft I."/>
            <person name="Wang X."/>
            <person name="Meng J."/>
            <person name="Ma J."/>
            <person name="Pires J.C."/>
            <person name="King G.J."/>
            <person name="Brunel D."/>
            <person name="Delourme R."/>
            <person name="Renard M."/>
            <person name="Aury J.M."/>
            <person name="Adams K.L."/>
            <person name="Batley J."/>
            <person name="Snowdon R.J."/>
            <person name="Tost J."/>
            <person name="Edwards D."/>
            <person name="Zhou Y."/>
            <person name="Hua W."/>
            <person name="Sharpe A.G."/>
            <person name="Paterson A.H."/>
            <person name="Guan C."/>
            <person name="Wincker P."/>
        </authorList>
    </citation>
    <scope>NUCLEOTIDE SEQUENCE [LARGE SCALE GENOMIC DNA]</scope>
    <source>
        <strain evidence="17">cv. Darmor-bzh</strain>
    </source>
</reference>
<dbReference type="GO" id="GO:0005524">
    <property type="term" value="F:ATP binding"/>
    <property type="evidence" value="ECO:0007669"/>
    <property type="project" value="UniProtKB-UniRule"/>
</dbReference>
<evidence type="ECO:0000256" key="13">
    <source>
        <dbReference type="SAM" id="MobiDB-lite"/>
    </source>
</evidence>
<dbReference type="SMART" id="SM00220">
    <property type="entry name" value="S_TKc"/>
    <property type="match status" value="1"/>
</dbReference>
<feature type="region of interest" description="Disordered" evidence="13">
    <location>
        <begin position="426"/>
        <end position="479"/>
    </location>
</feature>
<dbReference type="InterPro" id="IPR050839">
    <property type="entry name" value="Rho-assoc_Ser/Thr_Kinase"/>
</dbReference>
<evidence type="ECO:0000256" key="5">
    <source>
        <dbReference type="ARBA" id="ARBA00022679"/>
    </source>
</evidence>
<dbReference type="Pfam" id="PF00069">
    <property type="entry name" value="Pkinase"/>
    <property type="match status" value="2"/>
</dbReference>
<dbReference type="FunFam" id="3.30.200.20:FF:000102">
    <property type="entry name" value="Non-specific serine/threonine protein kinase"/>
    <property type="match status" value="1"/>
</dbReference>
<feature type="compositionally biased region" description="Basic and acidic residues" evidence="13">
    <location>
        <begin position="467"/>
        <end position="479"/>
    </location>
</feature>
<keyword evidence="3 12" id="KW-0723">Serine/threonine-protein kinase</keyword>
<accession>A0A078JQE1</accession>
<dbReference type="InterPro" id="IPR011009">
    <property type="entry name" value="Kinase-like_dom_sf"/>
</dbReference>
<dbReference type="InterPro" id="IPR000961">
    <property type="entry name" value="AGC-kinase_C"/>
</dbReference>
<keyword evidence="4" id="KW-0597">Phosphoprotein</keyword>
<dbReference type="OMA" id="FKGYTYR"/>
<feature type="non-terminal residue" evidence="16">
    <location>
        <position position="1"/>
    </location>
</feature>
<comment type="catalytic activity">
    <reaction evidence="10">
        <text>L-seryl-[protein] + ATP = O-phospho-L-seryl-[protein] + ADP + H(+)</text>
        <dbReference type="Rhea" id="RHEA:17989"/>
        <dbReference type="Rhea" id="RHEA-COMP:9863"/>
        <dbReference type="Rhea" id="RHEA-COMP:11604"/>
        <dbReference type="ChEBI" id="CHEBI:15378"/>
        <dbReference type="ChEBI" id="CHEBI:29999"/>
        <dbReference type="ChEBI" id="CHEBI:30616"/>
        <dbReference type="ChEBI" id="CHEBI:83421"/>
        <dbReference type="ChEBI" id="CHEBI:456216"/>
        <dbReference type="EC" id="2.7.11.1"/>
    </reaction>
</comment>
<comment type="catalytic activity">
    <reaction evidence="9">
        <text>L-threonyl-[protein] + ATP = O-phospho-L-threonyl-[protein] + ADP + H(+)</text>
        <dbReference type="Rhea" id="RHEA:46608"/>
        <dbReference type="Rhea" id="RHEA-COMP:11060"/>
        <dbReference type="Rhea" id="RHEA-COMP:11605"/>
        <dbReference type="ChEBI" id="CHEBI:15378"/>
        <dbReference type="ChEBI" id="CHEBI:30013"/>
        <dbReference type="ChEBI" id="CHEBI:30616"/>
        <dbReference type="ChEBI" id="CHEBI:61977"/>
        <dbReference type="ChEBI" id="CHEBI:456216"/>
        <dbReference type="EC" id="2.7.11.1"/>
    </reaction>
</comment>
<evidence type="ECO:0000313" key="17">
    <source>
        <dbReference type="Proteomes" id="UP000028999"/>
    </source>
</evidence>
<keyword evidence="8 11" id="KW-0067">ATP-binding</keyword>
<dbReference type="InterPro" id="IPR059233">
    <property type="entry name" value="MobB_NdrA/B/Cbk1"/>
</dbReference>
<evidence type="ECO:0000256" key="8">
    <source>
        <dbReference type="ARBA" id="ARBA00022840"/>
    </source>
</evidence>
<dbReference type="GO" id="GO:0005737">
    <property type="term" value="C:cytoplasm"/>
    <property type="evidence" value="ECO:0007669"/>
    <property type="project" value="UniProtKB-ARBA"/>
</dbReference>
<dbReference type="InterPro" id="IPR017441">
    <property type="entry name" value="Protein_kinase_ATP_BS"/>
</dbReference>
<evidence type="ECO:0000313" key="16">
    <source>
        <dbReference type="EMBL" id="CDY69024.1"/>
    </source>
</evidence>
<dbReference type="FunFam" id="1.10.510.10:FF:000106">
    <property type="entry name" value="Non-specific serine/threonine protein kinase"/>
    <property type="match status" value="1"/>
</dbReference>
<dbReference type="CDD" id="cd05599">
    <property type="entry name" value="STKc_NDR_like"/>
    <property type="match status" value="1"/>
</dbReference>
<dbReference type="InterPro" id="IPR017892">
    <property type="entry name" value="Pkinase_C"/>
</dbReference>
<evidence type="ECO:0000256" key="2">
    <source>
        <dbReference type="ARBA" id="ARBA00012513"/>
    </source>
</evidence>
<dbReference type="PaxDb" id="3708-A0A078JQE1"/>
<dbReference type="EMBL" id="LK038466">
    <property type="protein sequence ID" value="CDY69024.1"/>
    <property type="molecule type" value="Genomic_DNA"/>
</dbReference>
<dbReference type="SUPFAM" id="SSF56112">
    <property type="entry name" value="Protein kinase-like (PK-like)"/>
    <property type="match status" value="1"/>
</dbReference>
<proteinExistence type="inferred from homology"/>
<keyword evidence="6 11" id="KW-0547">Nucleotide-binding</keyword>
<evidence type="ECO:0000256" key="10">
    <source>
        <dbReference type="ARBA" id="ARBA00048679"/>
    </source>
</evidence>
<feature type="domain" description="AGC-kinase C-terminal" evidence="15">
    <location>
        <begin position="338"/>
        <end position="411"/>
    </location>
</feature>
<dbReference type="Gene3D" id="3.30.200.20">
    <property type="entry name" value="Phosphorylase Kinase, domain 1"/>
    <property type="match status" value="1"/>
</dbReference>
<dbReference type="CDD" id="cd21742">
    <property type="entry name" value="MobB_NDR_LATS-like"/>
    <property type="match status" value="1"/>
</dbReference>
<name>A0A078JQE1_BRANA</name>
<dbReference type="Gramene" id="CDY69024">
    <property type="protein sequence ID" value="CDY69024"/>
    <property type="gene ID" value="GSBRNA2T00082032001"/>
</dbReference>
<dbReference type="PROSITE" id="PS50011">
    <property type="entry name" value="PROTEIN_KINASE_DOM"/>
    <property type="match status" value="1"/>
</dbReference>
<dbReference type="SMART" id="SM00133">
    <property type="entry name" value="S_TK_X"/>
    <property type="match status" value="1"/>
</dbReference>
<dbReference type="InterPro" id="IPR008271">
    <property type="entry name" value="Ser/Thr_kinase_AS"/>
</dbReference>
<keyword evidence="5" id="KW-0808">Transferase</keyword>
<keyword evidence="17" id="KW-1185">Reference proteome</keyword>
<dbReference type="PANTHER" id="PTHR22988">
    <property type="entry name" value="MYOTONIC DYSTROPHY S/T KINASE-RELATED"/>
    <property type="match status" value="1"/>
</dbReference>
<dbReference type="Proteomes" id="UP000028999">
    <property type="component" value="Unassembled WGS sequence"/>
</dbReference>
<dbReference type="PROSITE" id="PS00108">
    <property type="entry name" value="PROTEIN_KINASE_ST"/>
    <property type="match status" value="1"/>
</dbReference>
<evidence type="ECO:0000256" key="1">
    <source>
        <dbReference type="ARBA" id="ARBA00009903"/>
    </source>
</evidence>
<evidence type="ECO:0000256" key="7">
    <source>
        <dbReference type="ARBA" id="ARBA00022777"/>
    </source>
</evidence>
<dbReference type="GO" id="GO:0035556">
    <property type="term" value="P:intracellular signal transduction"/>
    <property type="evidence" value="ECO:0000318"/>
    <property type="project" value="GO_Central"/>
</dbReference>
<dbReference type="PANTHER" id="PTHR22988:SF76">
    <property type="entry name" value="CHROMOSOME UNDETERMINED SCAFFOLD_135, WHOLE GENOME SHOTGUN SEQUENCE"/>
    <property type="match status" value="1"/>
</dbReference>
<feature type="domain" description="Protein kinase" evidence="14">
    <location>
        <begin position="45"/>
        <end position="337"/>
    </location>
</feature>
<dbReference type="EC" id="2.7.11.1" evidence="2"/>
<evidence type="ECO:0000256" key="4">
    <source>
        <dbReference type="ARBA" id="ARBA00022553"/>
    </source>
</evidence>
<evidence type="ECO:0000256" key="6">
    <source>
        <dbReference type="ARBA" id="ARBA00022741"/>
    </source>
</evidence>
<evidence type="ECO:0000256" key="12">
    <source>
        <dbReference type="RuleBase" id="RU000304"/>
    </source>
</evidence>